<evidence type="ECO:0000313" key="12">
    <source>
        <dbReference type="EMBL" id="KAK2142042.1"/>
    </source>
</evidence>
<keyword evidence="13" id="KW-1185">Reference proteome</keyword>
<feature type="signal peptide" evidence="10">
    <location>
        <begin position="1"/>
        <end position="16"/>
    </location>
</feature>
<keyword evidence="2 6" id="KW-0349">Heme</keyword>
<feature type="chain" id="PRO_5042211166" description="Extracellular globin" evidence="10">
    <location>
        <begin position="17"/>
        <end position="162"/>
    </location>
</feature>
<keyword evidence="4 6" id="KW-0479">Metal-binding</keyword>
<dbReference type="PIRSF" id="PIRSF036517">
    <property type="entry name" value="Ext_hemo"/>
    <property type="match status" value="1"/>
</dbReference>
<dbReference type="InterPro" id="IPR002336">
    <property type="entry name" value="Erythrocruorin"/>
</dbReference>
<evidence type="ECO:0000256" key="7">
    <source>
        <dbReference type="PIRSR" id="PIRSR036517-1"/>
    </source>
</evidence>
<dbReference type="GO" id="GO:0005833">
    <property type="term" value="C:hemoglobin complex"/>
    <property type="evidence" value="ECO:0007669"/>
    <property type="project" value="UniProtKB-UniRule"/>
</dbReference>
<dbReference type="Gene3D" id="1.10.490.10">
    <property type="entry name" value="Globins"/>
    <property type="match status" value="1"/>
</dbReference>
<dbReference type="PRINTS" id="PR00611">
    <property type="entry name" value="ERYTHCRUORIN"/>
</dbReference>
<feature type="binding site" description="proximal binding residue" evidence="7">
    <location>
        <position position="112"/>
    </location>
    <ligand>
        <name>heme b</name>
        <dbReference type="ChEBI" id="CHEBI:60344"/>
    </ligand>
    <ligandPart>
        <name>Fe</name>
        <dbReference type="ChEBI" id="CHEBI:18248"/>
    </ligandPart>
</feature>
<dbReference type="GO" id="GO:0005576">
    <property type="term" value="C:extracellular region"/>
    <property type="evidence" value="ECO:0007669"/>
    <property type="project" value="UniProtKB-UniRule"/>
</dbReference>
<keyword evidence="3 6" id="KW-0561">Oxygen transport</keyword>
<evidence type="ECO:0000256" key="6">
    <source>
        <dbReference type="PIRNR" id="PIRNR036517"/>
    </source>
</evidence>
<dbReference type="PANTHER" id="PTHR46458">
    <property type="entry name" value="BLR2807 PROTEIN"/>
    <property type="match status" value="1"/>
</dbReference>
<feature type="domain" description="Globin" evidence="11">
    <location>
        <begin position="18"/>
        <end position="161"/>
    </location>
</feature>
<evidence type="ECO:0000256" key="9">
    <source>
        <dbReference type="RuleBase" id="RU000356"/>
    </source>
</evidence>
<dbReference type="Pfam" id="PF00042">
    <property type="entry name" value="Globin"/>
    <property type="match status" value="1"/>
</dbReference>
<dbReference type="CDD" id="cd01040">
    <property type="entry name" value="Mb-like"/>
    <property type="match status" value="1"/>
</dbReference>
<name>A0AAD9MQB8_9ANNE</name>
<dbReference type="PROSITE" id="PS01033">
    <property type="entry name" value="GLOBIN"/>
    <property type="match status" value="1"/>
</dbReference>
<gene>
    <name evidence="12" type="ORF">LSH36_1002g02009</name>
</gene>
<keyword evidence="1 6" id="KW-0813">Transport</keyword>
<reference evidence="12" key="1">
    <citation type="journal article" date="2023" name="Mol. Biol. Evol.">
        <title>Third-Generation Sequencing Reveals the Adaptive Role of the Epigenome in Three Deep-Sea Polychaetes.</title>
        <authorList>
            <person name="Perez M."/>
            <person name="Aroh O."/>
            <person name="Sun Y."/>
            <person name="Lan Y."/>
            <person name="Juniper S.K."/>
            <person name="Young C.R."/>
            <person name="Angers B."/>
            <person name="Qian P.Y."/>
        </authorList>
    </citation>
    <scope>NUCLEOTIDE SEQUENCE</scope>
    <source>
        <strain evidence="12">P08H-3</strain>
    </source>
</reference>
<evidence type="ECO:0000256" key="10">
    <source>
        <dbReference type="SAM" id="SignalP"/>
    </source>
</evidence>
<accession>A0AAD9MQB8</accession>
<dbReference type="InterPro" id="IPR012292">
    <property type="entry name" value="Globin/Proto"/>
</dbReference>
<evidence type="ECO:0000256" key="8">
    <source>
        <dbReference type="PIRSR" id="PIRSR036517-2"/>
    </source>
</evidence>
<dbReference type="InterPro" id="IPR014610">
    <property type="entry name" value="Haemoglobin_extracell"/>
</dbReference>
<keyword evidence="10" id="KW-0732">Signal</keyword>
<evidence type="ECO:0000313" key="13">
    <source>
        <dbReference type="Proteomes" id="UP001208570"/>
    </source>
</evidence>
<comment type="similarity">
    <text evidence="6 9">Belongs to the globin family.</text>
</comment>
<evidence type="ECO:0000256" key="1">
    <source>
        <dbReference type="ARBA" id="ARBA00022448"/>
    </source>
</evidence>
<keyword evidence="8" id="KW-1015">Disulfide bond</keyword>
<dbReference type="GO" id="GO:0005506">
    <property type="term" value="F:iron ion binding"/>
    <property type="evidence" value="ECO:0007669"/>
    <property type="project" value="UniProtKB-UniRule"/>
</dbReference>
<organism evidence="12 13">
    <name type="scientific">Paralvinella palmiformis</name>
    <dbReference type="NCBI Taxonomy" id="53620"/>
    <lineage>
        <taxon>Eukaryota</taxon>
        <taxon>Metazoa</taxon>
        <taxon>Spiralia</taxon>
        <taxon>Lophotrochozoa</taxon>
        <taxon>Annelida</taxon>
        <taxon>Polychaeta</taxon>
        <taxon>Sedentaria</taxon>
        <taxon>Canalipalpata</taxon>
        <taxon>Terebellida</taxon>
        <taxon>Terebelliformia</taxon>
        <taxon>Alvinellidae</taxon>
        <taxon>Paralvinella</taxon>
    </lineage>
</organism>
<evidence type="ECO:0000256" key="3">
    <source>
        <dbReference type="ARBA" id="ARBA00022621"/>
    </source>
</evidence>
<feature type="disulfide bond" evidence="8">
    <location>
        <begin position="19"/>
        <end position="148"/>
    </location>
</feature>
<dbReference type="InterPro" id="IPR050532">
    <property type="entry name" value="Globin-like_OT"/>
</dbReference>
<keyword evidence="5 6" id="KW-0408">Iron</keyword>
<evidence type="ECO:0000256" key="4">
    <source>
        <dbReference type="ARBA" id="ARBA00022723"/>
    </source>
</evidence>
<evidence type="ECO:0000256" key="2">
    <source>
        <dbReference type="ARBA" id="ARBA00022617"/>
    </source>
</evidence>
<dbReference type="PANTHER" id="PTHR46458:SF1">
    <property type="entry name" value="GEO09476P1"/>
    <property type="match status" value="1"/>
</dbReference>
<dbReference type="InterPro" id="IPR009050">
    <property type="entry name" value="Globin-like_sf"/>
</dbReference>
<dbReference type="GO" id="GO:0019825">
    <property type="term" value="F:oxygen binding"/>
    <property type="evidence" value="ECO:0007669"/>
    <property type="project" value="UniProtKB-UniRule"/>
</dbReference>
<dbReference type="GO" id="GO:0005344">
    <property type="term" value="F:oxygen carrier activity"/>
    <property type="evidence" value="ECO:0007669"/>
    <property type="project" value="UniProtKB-UniRule"/>
</dbReference>
<comment type="caution">
    <text evidence="12">The sequence shown here is derived from an EMBL/GenBank/DDBJ whole genome shotgun (WGS) entry which is preliminary data.</text>
</comment>
<dbReference type="SUPFAM" id="SSF46458">
    <property type="entry name" value="Globin-like"/>
    <property type="match status" value="1"/>
</dbReference>
<evidence type="ECO:0000256" key="5">
    <source>
        <dbReference type="ARBA" id="ARBA00023004"/>
    </source>
</evidence>
<proteinExistence type="inferred from homology"/>
<dbReference type="GO" id="GO:0020037">
    <property type="term" value="F:heme binding"/>
    <property type="evidence" value="ECO:0007669"/>
    <property type="project" value="UniProtKB-UniRule"/>
</dbReference>
<evidence type="ECO:0000259" key="11">
    <source>
        <dbReference type="PROSITE" id="PS01033"/>
    </source>
</evidence>
<dbReference type="InterPro" id="IPR044399">
    <property type="entry name" value="Mb-like_M"/>
</dbReference>
<protein>
    <recommendedName>
        <fullName evidence="6">Extracellular globin</fullName>
    </recommendedName>
</protein>
<dbReference type="EMBL" id="JAODUP010001002">
    <property type="protein sequence ID" value="KAK2142042.1"/>
    <property type="molecule type" value="Genomic_DNA"/>
</dbReference>
<sequence length="162" mass="18383">MKTLIVFVACLVCAAASDCGPLQRLKVKSQWEKVYGGSAEIREKFGSEVWIHVFLHDPKVKELFTRVRGDNVNSHEFKAHANRVFGGIDICVSLLNDPDTLNAELTHLHDQHDQRGIPHEYFDVFRHSLLQTMASHVEHFDQDAWKACFDVIKNGIAEGLTE</sequence>
<dbReference type="Proteomes" id="UP001208570">
    <property type="component" value="Unassembled WGS sequence"/>
</dbReference>
<dbReference type="InterPro" id="IPR000971">
    <property type="entry name" value="Globin"/>
</dbReference>
<dbReference type="AlphaFoldDB" id="A0AAD9MQB8"/>